<dbReference type="GO" id="GO:0071108">
    <property type="term" value="P:protein K48-linked deubiquitination"/>
    <property type="evidence" value="ECO:0007669"/>
    <property type="project" value="TreeGrafter"/>
</dbReference>
<name>A0A8H2X304_9AGAM</name>
<comment type="caution">
    <text evidence="3">The sequence shown here is derived from an EMBL/GenBank/DDBJ whole genome shotgun (WGS) entry which is preliminary data.</text>
</comment>
<reference evidence="3" key="1">
    <citation type="submission" date="2021-01" db="EMBL/GenBank/DDBJ databases">
        <authorList>
            <person name="Kaushik A."/>
        </authorList>
    </citation>
    <scope>NUCLEOTIDE SEQUENCE</scope>
    <source>
        <strain evidence="3">AG1-1B</strain>
    </source>
</reference>
<dbReference type="GO" id="GO:0005829">
    <property type="term" value="C:cytosol"/>
    <property type="evidence" value="ECO:0007669"/>
    <property type="project" value="TreeGrafter"/>
</dbReference>
<evidence type="ECO:0000256" key="1">
    <source>
        <dbReference type="SAM" id="MobiDB-lite"/>
    </source>
</evidence>
<dbReference type="GO" id="GO:0004843">
    <property type="term" value="F:cysteine-type deubiquitinase activity"/>
    <property type="evidence" value="ECO:0007669"/>
    <property type="project" value="InterPro"/>
</dbReference>
<dbReference type="PANTHER" id="PTHR18063:SF6">
    <property type="entry name" value="UBIQUITIN CARBOXYL-TERMINAL HYDROLASE"/>
    <property type="match status" value="1"/>
</dbReference>
<evidence type="ECO:0000313" key="3">
    <source>
        <dbReference type="EMBL" id="CAE6415790.1"/>
    </source>
</evidence>
<feature type="domain" description="MINDY deubiquitinase" evidence="2">
    <location>
        <begin position="58"/>
        <end position="149"/>
    </location>
</feature>
<dbReference type="GO" id="GO:1990380">
    <property type="term" value="F:K48-linked deubiquitinase activity"/>
    <property type="evidence" value="ECO:0007669"/>
    <property type="project" value="InterPro"/>
</dbReference>
<dbReference type="PANTHER" id="PTHR18063">
    <property type="entry name" value="NF-E2 INDUCIBLE PROTEIN"/>
    <property type="match status" value="1"/>
</dbReference>
<dbReference type="Pfam" id="PF04424">
    <property type="entry name" value="MINDY_DUB"/>
    <property type="match status" value="1"/>
</dbReference>
<sequence>MTAIDAQPEPRPEPQPTQLESVLDTPARDTPDQPTPPAPQQQQRPQHAEAARRSQVDVWQLKELQWPPDDETRPTIKIITQNENGPCGLIALCNILILRADIKIQPPERTSVSYEYLAGLIADHILASPLLDPTSDDLTKALGTLPHTQRERLQLAKQ</sequence>
<dbReference type="EMBL" id="CAJMWQ010000973">
    <property type="protein sequence ID" value="CAE6415790.1"/>
    <property type="molecule type" value="Genomic_DNA"/>
</dbReference>
<protein>
    <recommendedName>
        <fullName evidence="2">MINDY deubiquitinase domain-containing protein</fullName>
    </recommendedName>
</protein>
<evidence type="ECO:0000259" key="2">
    <source>
        <dbReference type="Pfam" id="PF04424"/>
    </source>
</evidence>
<evidence type="ECO:0000313" key="4">
    <source>
        <dbReference type="Proteomes" id="UP000663826"/>
    </source>
</evidence>
<proteinExistence type="predicted"/>
<feature type="region of interest" description="Disordered" evidence="1">
    <location>
        <begin position="1"/>
        <end position="54"/>
    </location>
</feature>
<dbReference type="GO" id="GO:0071944">
    <property type="term" value="C:cell periphery"/>
    <property type="evidence" value="ECO:0007669"/>
    <property type="project" value="TreeGrafter"/>
</dbReference>
<dbReference type="InterPro" id="IPR007518">
    <property type="entry name" value="MINDY"/>
</dbReference>
<gene>
    <name evidence="3" type="ORF">RDB_LOCUS43313</name>
</gene>
<dbReference type="GO" id="GO:0016807">
    <property type="term" value="F:cysteine-type carboxypeptidase activity"/>
    <property type="evidence" value="ECO:0007669"/>
    <property type="project" value="TreeGrafter"/>
</dbReference>
<dbReference type="InterPro" id="IPR033979">
    <property type="entry name" value="MINDY_domain"/>
</dbReference>
<organism evidence="3 4">
    <name type="scientific">Rhizoctonia solani</name>
    <dbReference type="NCBI Taxonomy" id="456999"/>
    <lineage>
        <taxon>Eukaryota</taxon>
        <taxon>Fungi</taxon>
        <taxon>Dikarya</taxon>
        <taxon>Basidiomycota</taxon>
        <taxon>Agaricomycotina</taxon>
        <taxon>Agaricomycetes</taxon>
        <taxon>Cantharellales</taxon>
        <taxon>Ceratobasidiaceae</taxon>
        <taxon>Rhizoctonia</taxon>
    </lineage>
</organism>
<accession>A0A8H2X304</accession>
<dbReference type="Proteomes" id="UP000663826">
    <property type="component" value="Unassembled WGS sequence"/>
</dbReference>
<dbReference type="AlphaFoldDB" id="A0A8H2X304"/>